<keyword evidence="1" id="KW-0732">Signal</keyword>
<gene>
    <name evidence="3" type="ORF">GOQ30_01015</name>
</gene>
<keyword evidence="4" id="KW-1185">Reference proteome</keyword>
<evidence type="ECO:0000313" key="3">
    <source>
        <dbReference type="EMBL" id="MVO07740.1"/>
    </source>
</evidence>
<name>A0A6I4IE81_9FLAO</name>
<dbReference type="Proteomes" id="UP000431264">
    <property type="component" value="Unassembled WGS sequence"/>
</dbReference>
<dbReference type="OrthoDB" id="1824882at2"/>
<comment type="caution">
    <text evidence="3">The sequence shown here is derived from an EMBL/GenBank/DDBJ whole genome shotgun (WGS) entry which is preliminary data.</text>
</comment>
<organism evidence="3 4">
    <name type="scientific">Flavobacterium profundi</name>
    <dbReference type="NCBI Taxonomy" id="1774945"/>
    <lineage>
        <taxon>Bacteria</taxon>
        <taxon>Pseudomonadati</taxon>
        <taxon>Bacteroidota</taxon>
        <taxon>Flavobacteriia</taxon>
        <taxon>Flavobacteriales</taxon>
        <taxon>Flavobacteriaceae</taxon>
        <taxon>Flavobacterium</taxon>
    </lineage>
</organism>
<evidence type="ECO:0000256" key="1">
    <source>
        <dbReference type="ARBA" id="ARBA00022729"/>
    </source>
</evidence>
<evidence type="ECO:0000259" key="2">
    <source>
        <dbReference type="Pfam" id="PF18962"/>
    </source>
</evidence>
<dbReference type="InterPro" id="IPR026444">
    <property type="entry name" value="Secre_tail"/>
</dbReference>
<protein>
    <submittedName>
        <fullName evidence="3">T9SS type A sorting domain-containing protein</fullName>
    </submittedName>
</protein>
<proteinExistence type="predicted"/>
<sequence length="244" mass="28659">MVKTNYKIKIMKKYIIILNLIAISFVQAQTELLINKNWEIQQYYSILTQSPDDRIVHYSIDNTEITYPDYTGLVYRFNENNNYQAYFNVTPSEITESTWSFGSNNALIINGRTYEILELTNEKLLISFSSFFIDTPTIQEFPLTNYYEFKNMSTLSLEENVLASNYHFFPNPVKKNLYFTYNEDNNAHKIEIYSIDGKKVLTFPLEKVGKEQEVSLESLKQGVYLLKLYDNSNRILQVSKLLKD</sequence>
<feature type="domain" description="Secretion system C-terminal sorting" evidence="2">
    <location>
        <begin position="169"/>
        <end position="235"/>
    </location>
</feature>
<dbReference type="EMBL" id="WQLW01000001">
    <property type="protein sequence ID" value="MVO07740.1"/>
    <property type="molecule type" value="Genomic_DNA"/>
</dbReference>
<dbReference type="NCBIfam" id="TIGR04183">
    <property type="entry name" value="Por_Secre_tail"/>
    <property type="match status" value="1"/>
</dbReference>
<dbReference type="AlphaFoldDB" id="A0A6I4IE81"/>
<dbReference type="Pfam" id="PF18962">
    <property type="entry name" value="Por_Secre_tail"/>
    <property type="match status" value="1"/>
</dbReference>
<accession>A0A6I4IE81</accession>
<evidence type="ECO:0000313" key="4">
    <source>
        <dbReference type="Proteomes" id="UP000431264"/>
    </source>
</evidence>
<reference evidence="4" key="1">
    <citation type="submission" date="2019-05" db="EMBL/GenBank/DDBJ databases">
        <title>Flavobacterium profundi sp. nov., isolated from a deep-sea seamount.</title>
        <authorList>
            <person name="Zhang D.-C."/>
        </authorList>
    </citation>
    <scope>NUCLEOTIDE SEQUENCE [LARGE SCALE GENOMIC DNA]</scope>
    <source>
        <strain evidence="4">TP390</strain>
    </source>
</reference>